<dbReference type="SUPFAM" id="SSF82199">
    <property type="entry name" value="SET domain"/>
    <property type="match status" value="1"/>
</dbReference>
<dbReference type="SMART" id="SM00317">
    <property type="entry name" value="SET"/>
    <property type="match status" value="1"/>
</dbReference>
<dbReference type="CDD" id="cd20071">
    <property type="entry name" value="SET_SMYD"/>
    <property type="match status" value="1"/>
</dbReference>
<sequence length="446" mass="49658">MSSHKKRPSSRFHLALSALVLTAAARTARAQEEIYYEPRSAVIHDGLINKPTNVCPVSYGGIEASKTFPWTHNPTCVDVTADGASKTFCAYTNAGYNNGRGISFVVTPEVAASVSMDTFGMGIGGLEGQVGEETGMWEVRDAGVKGKGLFAKKDIGAIFAGESLIVQTPVLFVAKDVLDDSSIAKTQRVLEKAMEQLPEKSRMLVKKLSGNKDGSAEDIVTTNSIGVKWPWVDEIPELLSVTPEIARINHACRPNTLWRFSDYTLTFDVFALREIKPGEEITRSYGYEKRPHRRRVMSLEANCGFTCACPLCTASDEEIMASNDRLSEIKALKSVMPTDETDAPRFLELLPSLIKHLEEEGLIAELPGYEETLAYTWSMFGKEDEARYWAGRAQKHWAVIAGKESWEQRRCGDMERDVKSHKTWKSWKGEPLDGKKEDEDEDEDED</sequence>
<dbReference type="PANTHER" id="PTHR47332">
    <property type="entry name" value="SET DOMAIN-CONTAINING PROTEIN 5"/>
    <property type="match status" value="1"/>
</dbReference>
<keyword evidence="2" id="KW-0732">Signal</keyword>
<dbReference type="EMBL" id="CP089280">
    <property type="protein sequence ID" value="USP82053.1"/>
    <property type="molecule type" value="Genomic_DNA"/>
</dbReference>
<protein>
    <recommendedName>
        <fullName evidence="3">SET domain-containing protein</fullName>
    </recommendedName>
</protein>
<feature type="region of interest" description="Disordered" evidence="1">
    <location>
        <begin position="415"/>
        <end position="446"/>
    </location>
</feature>
<feature type="signal peptide" evidence="2">
    <location>
        <begin position="1"/>
        <end position="30"/>
    </location>
</feature>
<dbReference type="OrthoDB" id="1028014at2759"/>
<dbReference type="PANTHER" id="PTHR47332:SF6">
    <property type="entry name" value="SET DOMAIN-CONTAINING PROTEIN"/>
    <property type="match status" value="1"/>
</dbReference>
<feature type="compositionally biased region" description="Basic and acidic residues" evidence="1">
    <location>
        <begin position="427"/>
        <end position="437"/>
    </location>
</feature>
<dbReference type="InterPro" id="IPR001214">
    <property type="entry name" value="SET_dom"/>
</dbReference>
<organism evidence="4 5">
    <name type="scientific">Curvularia clavata</name>
    <dbReference type="NCBI Taxonomy" id="95742"/>
    <lineage>
        <taxon>Eukaryota</taxon>
        <taxon>Fungi</taxon>
        <taxon>Dikarya</taxon>
        <taxon>Ascomycota</taxon>
        <taxon>Pezizomycotina</taxon>
        <taxon>Dothideomycetes</taxon>
        <taxon>Pleosporomycetidae</taxon>
        <taxon>Pleosporales</taxon>
        <taxon>Pleosporineae</taxon>
        <taxon>Pleosporaceae</taxon>
        <taxon>Curvularia</taxon>
    </lineage>
</organism>
<keyword evidence="5" id="KW-1185">Reference proteome</keyword>
<dbReference type="InterPro" id="IPR053185">
    <property type="entry name" value="SET_domain_protein"/>
</dbReference>
<name>A0A9Q8ZL60_CURCL</name>
<feature type="domain" description="SET" evidence="3">
    <location>
        <begin position="135"/>
        <end position="286"/>
    </location>
</feature>
<feature type="chain" id="PRO_5040262415" description="SET domain-containing protein" evidence="2">
    <location>
        <begin position="31"/>
        <end position="446"/>
    </location>
</feature>
<evidence type="ECO:0000313" key="4">
    <source>
        <dbReference type="EMBL" id="USP82053.1"/>
    </source>
</evidence>
<dbReference type="VEuPathDB" id="FungiDB:yc1106_09327"/>
<dbReference type="Gene3D" id="2.170.270.10">
    <property type="entry name" value="SET domain"/>
    <property type="match status" value="1"/>
</dbReference>
<dbReference type="InterPro" id="IPR046341">
    <property type="entry name" value="SET_dom_sf"/>
</dbReference>
<dbReference type="AlphaFoldDB" id="A0A9Q8ZL60"/>
<evidence type="ECO:0000313" key="5">
    <source>
        <dbReference type="Proteomes" id="UP001056012"/>
    </source>
</evidence>
<dbReference type="Pfam" id="PF00856">
    <property type="entry name" value="SET"/>
    <property type="match status" value="1"/>
</dbReference>
<proteinExistence type="predicted"/>
<evidence type="ECO:0000256" key="1">
    <source>
        <dbReference type="SAM" id="MobiDB-lite"/>
    </source>
</evidence>
<gene>
    <name evidence="4" type="ORF">yc1106_09327</name>
</gene>
<dbReference type="PROSITE" id="PS50280">
    <property type="entry name" value="SET"/>
    <property type="match status" value="1"/>
</dbReference>
<dbReference type="Proteomes" id="UP001056012">
    <property type="component" value="Chromosome 7"/>
</dbReference>
<evidence type="ECO:0000259" key="3">
    <source>
        <dbReference type="PROSITE" id="PS50280"/>
    </source>
</evidence>
<accession>A0A9Q8ZL60</accession>
<reference evidence="4" key="1">
    <citation type="submission" date="2021-12" db="EMBL/GenBank/DDBJ databases">
        <title>Curvularia clavata genome.</title>
        <authorList>
            <person name="Cao Y."/>
        </authorList>
    </citation>
    <scope>NUCLEOTIDE SEQUENCE</scope>
    <source>
        <strain evidence="4">Yc1106</strain>
    </source>
</reference>
<evidence type="ECO:0000256" key="2">
    <source>
        <dbReference type="SAM" id="SignalP"/>
    </source>
</evidence>